<dbReference type="Pfam" id="PF01872">
    <property type="entry name" value="RibD_C"/>
    <property type="match status" value="1"/>
</dbReference>
<evidence type="ECO:0000313" key="3">
    <source>
        <dbReference type="Proteomes" id="UP000019249"/>
    </source>
</evidence>
<feature type="domain" description="Bacterial bifunctional deaminase-reductase C-terminal" evidence="1">
    <location>
        <begin position="102"/>
        <end position="161"/>
    </location>
</feature>
<reference evidence="2 3" key="1">
    <citation type="journal article" date="2014" name="Int. J. Syst. Evol. Microbiol.">
        <title>Listeria floridensis sp. nov., Listeria aquatica sp. nov., Listeria cornellensis sp. nov., Listeria riparia sp. nov. and Listeria grandensis sp. nov., from agricultural and natural environments.</title>
        <authorList>
            <person name="den Bakker H.C."/>
            <person name="Warchocki S."/>
            <person name="Wright E.M."/>
            <person name="Allred A.F."/>
            <person name="Ahlstrom C."/>
            <person name="Manuel C.S."/>
            <person name="Stasiewicz M.J."/>
            <person name="Burrell A."/>
            <person name="Roof S."/>
            <person name="Strawn L."/>
            <person name="Fortes E.D."/>
            <person name="Nightingale K.K."/>
            <person name="Kephart D."/>
            <person name="Wiedmann M."/>
        </authorList>
    </citation>
    <scope>NUCLEOTIDE SEQUENCE [LARGE SCALE GENOMIC DNA]</scope>
    <source>
        <strain evidence="2 3">FSL S10-1187</strain>
    </source>
</reference>
<dbReference type="InterPro" id="IPR024072">
    <property type="entry name" value="DHFR-like_dom_sf"/>
</dbReference>
<evidence type="ECO:0000313" key="2">
    <source>
        <dbReference type="EMBL" id="EUJ33014.1"/>
    </source>
</evidence>
<organism evidence="2 3">
    <name type="scientific">Listeria floridensis FSL S10-1187</name>
    <dbReference type="NCBI Taxonomy" id="1265817"/>
    <lineage>
        <taxon>Bacteria</taxon>
        <taxon>Bacillati</taxon>
        <taxon>Bacillota</taxon>
        <taxon>Bacilli</taxon>
        <taxon>Bacillales</taxon>
        <taxon>Listeriaceae</taxon>
        <taxon>Listeria</taxon>
    </lineage>
</organism>
<dbReference type="InterPro" id="IPR002734">
    <property type="entry name" value="RibDG_C"/>
</dbReference>
<proteinExistence type="predicted"/>
<accession>A0ABP3AZJ9</accession>
<comment type="caution">
    <text evidence="2">The sequence shown here is derived from an EMBL/GenBank/DDBJ whole genome shotgun (WGS) entry which is preliminary data.</text>
</comment>
<name>A0ABP3AZJ9_9LIST</name>
<gene>
    <name evidence="2" type="ORF">MFLO_05365</name>
</gene>
<dbReference type="EMBL" id="AODF01000008">
    <property type="protein sequence ID" value="EUJ33014.1"/>
    <property type="molecule type" value="Genomic_DNA"/>
</dbReference>
<dbReference type="InterPro" id="IPR050765">
    <property type="entry name" value="Riboflavin_Biosynth_HTPR"/>
</dbReference>
<sequence>MTIYFYGCTSMDGYLADKNHRIDWLHETGTTEETSYDAFYEQMDMMVMGKKTFDEIKDMEGLASFYANTENYVFTHADTLSVENFIPISGDVVEFIQSVQADKNIWVVGGNAILAPLLNADMVDVLYLQVAPVLLGEGIPLFTQEEGLKRFNLKKVNQYGPFAEMVFEK</sequence>
<protein>
    <recommendedName>
        <fullName evidence="1">Bacterial bifunctional deaminase-reductase C-terminal domain-containing protein</fullName>
    </recommendedName>
</protein>
<dbReference type="PANTHER" id="PTHR38011:SF11">
    <property type="entry name" value="2,5-DIAMINO-6-RIBOSYLAMINO-4(3H)-PYRIMIDINONE 5'-PHOSPHATE REDUCTASE"/>
    <property type="match status" value="1"/>
</dbReference>
<keyword evidence="3" id="KW-1185">Reference proteome</keyword>
<dbReference type="Gene3D" id="3.40.430.10">
    <property type="entry name" value="Dihydrofolate Reductase, subunit A"/>
    <property type="match status" value="1"/>
</dbReference>
<dbReference type="PANTHER" id="PTHR38011">
    <property type="entry name" value="DIHYDROFOLATE REDUCTASE FAMILY PROTEIN (AFU_ORTHOLOGUE AFUA_8G06820)"/>
    <property type="match status" value="1"/>
</dbReference>
<dbReference type="SUPFAM" id="SSF53597">
    <property type="entry name" value="Dihydrofolate reductase-like"/>
    <property type="match status" value="1"/>
</dbReference>
<dbReference type="Proteomes" id="UP000019249">
    <property type="component" value="Unassembled WGS sequence"/>
</dbReference>
<dbReference type="RefSeq" id="WP_036096813.1">
    <property type="nucleotide sequence ID" value="NZ_AODF01000008.1"/>
</dbReference>
<evidence type="ECO:0000259" key="1">
    <source>
        <dbReference type="Pfam" id="PF01872"/>
    </source>
</evidence>